<comment type="caution">
    <text evidence="1">The sequence shown here is derived from an EMBL/GenBank/DDBJ whole genome shotgun (WGS) entry which is preliminary data.</text>
</comment>
<reference evidence="1" key="1">
    <citation type="submission" date="2023-04" db="EMBL/GenBank/DDBJ databases">
        <title>Draft Genome sequencing of Naganishia species isolated from polar environments using Oxford Nanopore Technology.</title>
        <authorList>
            <person name="Leo P."/>
            <person name="Venkateswaran K."/>
        </authorList>
    </citation>
    <scope>NUCLEOTIDE SEQUENCE</scope>
    <source>
        <strain evidence="1">MNA-CCFEE 5262</strain>
    </source>
</reference>
<evidence type="ECO:0000313" key="2">
    <source>
        <dbReference type="Proteomes" id="UP001230649"/>
    </source>
</evidence>
<organism evidence="1 2">
    <name type="scientific">Naganishia adeliensis</name>
    <dbReference type="NCBI Taxonomy" id="92952"/>
    <lineage>
        <taxon>Eukaryota</taxon>
        <taxon>Fungi</taxon>
        <taxon>Dikarya</taxon>
        <taxon>Basidiomycota</taxon>
        <taxon>Agaricomycotina</taxon>
        <taxon>Tremellomycetes</taxon>
        <taxon>Filobasidiales</taxon>
        <taxon>Filobasidiaceae</taxon>
        <taxon>Naganishia</taxon>
    </lineage>
</organism>
<accession>A0ACC2VU18</accession>
<proteinExistence type="predicted"/>
<protein>
    <submittedName>
        <fullName evidence="1">Uncharacterized protein</fullName>
    </submittedName>
</protein>
<dbReference type="Proteomes" id="UP001230649">
    <property type="component" value="Unassembled WGS sequence"/>
</dbReference>
<keyword evidence="2" id="KW-1185">Reference proteome</keyword>
<gene>
    <name evidence="1" type="ORF">QFC20_004960</name>
</gene>
<dbReference type="EMBL" id="JASBWS010000063">
    <property type="protein sequence ID" value="KAJ9102688.1"/>
    <property type="molecule type" value="Genomic_DNA"/>
</dbReference>
<sequence length="813" mass="88388">MLKQFWPSTPSAGNTSSPSAPADQATPRAANVNNPFDQVQGSNTTTSRPSSVHGLHTGPAAVMATEQQQHQGRASPKLGPLASFPSGLKTPTMAEFGNISGPPMTPPATLGASRPTTGITIGDSLSGTSGMGFGLREPPKMRRALTGGEAKDPSDKDTASQASSQQHNPERAPRGTLKIKILAGRGLAIPPITSSDPGAKPEPYVVIQFEQNEFVSRPPMQKPSALSSVSASDKPALPRTNSYGPSLGISSISRAFADAARRTKSAKNVKADGAATPKREETPGLGLGSASPSDPVWKDEVSFDATSPESIIYVSVYDRAKAGEGFLGIKEIKPVLTDGCTIDNWFALSPREGDEKVTGEIWLQISYDVLKTRRALTPKDFEIMKLIGKGTFGKVFQVRKRDTKRIYAMKMLSKKDIVAKKEIAHTIGERKILQRSLECPFLVGLKFSFQTEEYLFFITDYKSGGELFWHLQKEGRFSETRARFYVAELVLALEHLHKVNIVYRDMKPENILLDATGHVALCDFGLSKPDLGAGQLTNTFCGTTEYLAPEVLLDDHGYSKLVDFWSLGVLLFEMCCGWSPFYSEDVQQMYKNICFGKIRFPRGVIGEDGKQFVKGLLNRNPKHRLGAERDAAELKEHPFFKSIDWHLLANKQITPPFKPVVESDESVANFDPLFTSSDLRDIPFEWGNADSGSTSASGHSYNGPGGGAAPGANGKPAASGAESMAIKPTRPPIAPIGGSPLTSSIQENFRGFTYTGESMLPMSTLALAHDDGYEDADSDEEAIQEEDEEYEYPQDENDDGSRTRRQSDVEMEG</sequence>
<name>A0ACC2VU18_9TREE</name>
<evidence type="ECO:0000313" key="1">
    <source>
        <dbReference type="EMBL" id="KAJ9102688.1"/>
    </source>
</evidence>